<dbReference type="EMBL" id="LSRE01000012">
    <property type="protein sequence ID" value="KXO98624.1"/>
    <property type="molecule type" value="Genomic_DNA"/>
</dbReference>
<dbReference type="RefSeq" id="WP_068745112.1">
    <property type="nucleotide sequence ID" value="NZ_LSRE01000012.1"/>
</dbReference>
<gene>
    <name evidence="1" type="ORF">AXK61_03315</name>
</gene>
<organism evidence="1 2">
    <name type="scientific">Tsukamurella pseudospumae</name>
    <dbReference type="NCBI Taxonomy" id="239498"/>
    <lineage>
        <taxon>Bacteria</taxon>
        <taxon>Bacillati</taxon>
        <taxon>Actinomycetota</taxon>
        <taxon>Actinomycetes</taxon>
        <taxon>Mycobacteriales</taxon>
        <taxon>Tsukamurellaceae</taxon>
        <taxon>Tsukamurella</taxon>
    </lineage>
</organism>
<sequence>MTPDELAEQFELYVDQLGDKLSVALIAAYEQWRAGTLTTAEFEQVFIQMVGTMNAYARTGADWLGSIYLASTPKGTTLVTVASETARLADAAATLVALLDTADDLKTQLDRIGHNEPTEAAQQQLVHTYRGHGAHGYRRRLNAGACELCTWLVKAHLDPEGIGYVYPTGKSFHRHTGCRCTPVPATRIERTAA</sequence>
<evidence type="ECO:0000313" key="1">
    <source>
        <dbReference type="EMBL" id="KXO98624.1"/>
    </source>
</evidence>
<evidence type="ECO:0008006" key="3">
    <source>
        <dbReference type="Google" id="ProtNLM"/>
    </source>
</evidence>
<reference evidence="1 2" key="1">
    <citation type="submission" date="2016-02" db="EMBL/GenBank/DDBJ databases">
        <authorList>
            <person name="Teng J.L."/>
            <person name="Tang Y."/>
            <person name="Huang Y."/>
            <person name="Guo F."/>
            <person name="Wei W."/>
            <person name="Chen J.H."/>
            <person name="Wong S.Y."/>
            <person name="Lau S.K."/>
            <person name="Woo P.C."/>
        </authorList>
    </citation>
    <scope>NUCLEOTIDE SEQUENCE [LARGE SCALE GENOMIC DNA]</scope>
    <source>
        <strain evidence="1 2">JCM 13375</strain>
    </source>
</reference>
<evidence type="ECO:0000313" key="2">
    <source>
        <dbReference type="Proteomes" id="UP000070409"/>
    </source>
</evidence>
<name>A0A137ZKB7_9ACTN</name>
<dbReference type="Proteomes" id="UP000070409">
    <property type="component" value="Unassembled WGS sequence"/>
</dbReference>
<protein>
    <recommendedName>
        <fullName evidence="3">Phage head morphogenesis domain-containing protein</fullName>
    </recommendedName>
</protein>
<keyword evidence="2" id="KW-1185">Reference proteome</keyword>
<accession>A0A137ZKB7</accession>
<proteinExistence type="predicted"/>
<comment type="caution">
    <text evidence="1">The sequence shown here is derived from an EMBL/GenBank/DDBJ whole genome shotgun (WGS) entry which is preliminary data.</text>
</comment>